<dbReference type="AlphaFoldDB" id="A0A366SHP2"/>
<dbReference type="Pfam" id="PF21805">
    <property type="entry name" value="Imm5_like"/>
    <property type="match status" value="1"/>
</dbReference>
<evidence type="ECO:0000259" key="1">
    <source>
        <dbReference type="Pfam" id="PF21805"/>
    </source>
</evidence>
<evidence type="ECO:0000313" key="2">
    <source>
        <dbReference type="EMBL" id="RBR30125.1"/>
    </source>
</evidence>
<dbReference type="RefSeq" id="WP_113784443.1">
    <property type="nucleotide sequence ID" value="NZ_KZ845741.1"/>
</dbReference>
<gene>
    <name evidence="2" type="ORF">EB18_01128</name>
</gene>
<reference evidence="2 3" key="1">
    <citation type="submission" date="2015-06" db="EMBL/GenBank/DDBJ databases">
        <title>The Genome Sequence of Enterococcus cecorum 170AEA1.</title>
        <authorList>
            <consortium name="The Broad Institute Genomics Platform"/>
            <consortium name="The Broad Institute Genome Sequencing Center for Infectious Disease"/>
            <person name="Earl A.M."/>
            <person name="Van Tyne D."/>
            <person name="Lebreton F."/>
            <person name="Saavedra J.T."/>
            <person name="Gilmore M.S."/>
            <person name="Manson McGuire A."/>
            <person name="Clock S."/>
            <person name="Crupain M."/>
            <person name="Rangan U."/>
            <person name="Young S."/>
            <person name="Abouelleil A."/>
            <person name="Cao P."/>
            <person name="Chapman S.B."/>
            <person name="Griggs A."/>
            <person name="Priest M."/>
            <person name="Shea T."/>
            <person name="Wortman J."/>
            <person name="Nusbaum C."/>
            <person name="Birren B."/>
        </authorList>
    </citation>
    <scope>NUCLEOTIDE SEQUENCE [LARGE SCALE GENOMIC DNA]</scope>
    <source>
        <strain evidence="2 3">170AEA1</strain>
    </source>
</reference>
<dbReference type="Proteomes" id="UP000252800">
    <property type="component" value="Unassembled WGS sequence"/>
</dbReference>
<name>A0A366SHP2_9ENTE</name>
<organism evidence="2 3">
    <name type="scientific">Enterococcus cecorum</name>
    <dbReference type="NCBI Taxonomy" id="44008"/>
    <lineage>
        <taxon>Bacteria</taxon>
        <taxon>Bacillati</taxon>
        <taxon>Bacillota</taxon>
        <taxon>Bacilli</taxon>
        <taxon>Lactobacillales</taxon>
        <taxon>Enterococcaceae</taxon>
        <taxon>Enterococcus</taxon>
    </lineage>
</organism>
<comment type="caution">
    <text evidence="2">The sequence shown here is derived from an EMBL/GenBank/DDBJ whole genome shotgun (WGS) entry which is preliminary data.</text>
</comment>
<dbReference type="InterPro" id="IPR048667">
    <property type="entry name" value="Imm5-like"/>
</dbReference>
<feature type="domain" description="Imm-5-like" evidence="1">
    <location>
        <begin position="21"/>
        <end position="123"/>
    </location>
</feature>
<proteinExistence type="predicted"/>
<dbReference type="EMBL" id="LEOY01000006">
    <property type="protein sequence ID" value="RBR30125.1"/>
    <property type="molecule type" value="Genomic_DNA"/>
</dbReference>
<protein>
    <recommendedName>
        <fullName evidence="1">Imm-5-like domain-containing protein</fullName>
    </recommendedName>
</protein>
<sequence>MTIRKINLLDDDELRNRIDALYEIQPQITIAKWSLEIAKRSICICNICENSFPEVAEGFRINEMWQAGKARMHEVRQAGFTIHKVARAQTDELMTVTFRVIGQAVASGHMKEHGMVASDYAIK</sequence>
<evidence type="ECO:0000313" key="3">
    <source>
        <dbReference type="Proteomes" id="UP000252800"/>
    </source>
</evidence>
<accession>A0A366SHP2</accession>